<dbReference type="AlphaFoldDB" id="A0A9P7V2E6"/>
<feature type="compositionally biased region" description="Polar residues" evidence="1">
    <location>
        <begin position="406"/>
        <end position="421"/>
    </location>
</feature>
<proteinExistence type="predicted"/>
<feature type="compositionally biased region" description="Basic and acidic residues" evidence="1">
    <location>
        <begin position="163"/>
        <end position="175"/>
    </location>
</feature>
<dbReference type="RefSeq" id="XP_043015432.1">
    <property type="nucleotide sequence ID" value="XM_043146727.1"/>
</dbReference>
<keyword evidence="3" id="KW-1185">Reference proteome</keyword>
<feature type="compositionally biased region" description="Polar residues" evidence="1">
    <location>
        <begin position="721"/>
        <end position="734"/>
    </location>
</feature>
<dbReference type="EMBL" id="CM032181">
    <property type="protein sequence ID" value="KAG7098962.1"/>
    <property type="molecule type" value="Genomic_DNA"/>
</dbReference>
<feature type="region of interest" description="Disordered" evidence="1">
    <location>
        <begin position="46"/>
        <end position="190"/>
    </location>
</feature>
<organism evidence="2 3">
    <name type="scientific">Marasmius oreades</name>
    <name type="common">fairy-ring Marasmius</name>
    <dbReference type="NCBI Taxonomy" id="181124"/>
    <lineage>
        <taxon>Eukaryota</taxon>
        <taxon>Fungi</taxon>
        <taxon>Dikarya</taxon>
        <taxon>Basidiomycota</taxon>
        <taxon>Agaricomycotina</taxon>
        <taxon>Agaricomycetes</taxon>
        <taxon>Agaricomycetidae</taxon>
        <taxon>Agaricales</taxon>
        <taxon>Marasmiineae</taxon>
        <taxon>Marasmiaceae</taxon>
        <taxon>Marasmius</taxon>
    </lineage>
</organism>
<feature type="compositionally biased region" description="Polar residues" evidence="1">
    <location>
        <begin position="636"/>
        <end position="650"/>
    </location>
</feature>
<comment type="caution">
    <text evidence="2">The sequence shown here is derived from an EMBL/GenBank/DDBJ whole genome shotgun (WGS) entry which is preliminary data.</text>
</comment>
<reference evidence="2" key="1">
    <citation type="journal article" date="2021" name="Genome Biol. Evol.">
        <title>The assembled and annotated genome of the fairy-ring fungus Marasmius oreades.</title>
        <authorList>
            <person name="Hiltunen M."/>
            <person name="Ament-Velasquez S.L."/>
            <person name="Johannesson H."/>
        </authorList>
    </citation>
    <scope>NUCLEOTIDE SEQUENCE</scope>
    <source>
        <strain evidence="2">03SP1</strain>
    </source>
</reference>
<evidence type="ECO:0000313" key="2">
    <source>
        <dbReference type="EMBL" id="KAG7098962.1"/>
    </source>
</evidence>
<dbReference type="OrthoDB" id="3195323at2759"/>
<name>A0A9P7V2E6_9AGAR</name>
<gene>
    <name evidence="2" type="ORF">E1B28_000850</name>
</gene>
<feature type="region of interest" description="Disordered" evidence="1">
    <location>
        <begin position="237"/>
        <end position="505"/>
    </location>
</feature>
<feature type="compositionally biased region" description="Polar residues" evidence="1">
    <location>
        <begin position="118"/>
        <end position="127"/>
    </location>
</feature>
<dbReference type="KEGG" id="more:E1B28_000850"/>
<feature type="compositionally biased region" description="Basic and acidic residues" evidence="1">
    <location>
        <begin position="245"/>
        <end position="256"/>
    </location>
</feature>
<feature type="compositionally biased region" description="Polar residues" evidence="1">
    <location>
        <begin position="360"/>
        <end position="369"/>
    </location>
</feature>
<evidence type="ECO:0000256" key="1">
    <source>
        <dbReference type="SAM" id="MobiDB-lite"/>
    </source>
</evidence>
<feature type="compositionally biased region" description="Pro residues" evidence="1">
    <location>
        <begin position="289"/>
        <end position="299"/>
    </location>
</feature>
<feature type="region of interest" description="Disordered" evidence="1">
    <location>
        <begin position="635"/>
        <end position="737"/>
    </location>
</feature>
<dbReference type="Proteomes" id="UP001049176">
    <property type="component" value="Chromosome 1"/>
</dbReference>
<feature type="compositionally biased region" description="Low complexity" evidence="1">
    <location>
        <begin position="94"/>
        <end position="103"/>
    </location>
</feature>
<evidence type="ECO:0000313" key="3">
    <source>
        <dbReference type="Proteomes" id="UP001049176"/>
    </source>
</evidence>
<accession>A0A9P7V2E6</accession>
<feature type="compositionally biased region" description="Low complexity" evidence="1">
    <location>
        <begin position="137"/>
        <end position="151"/>
    </location>
</feature>
<feature type="compositionally biased region" description="Low complexity" evidence="1">
    <location>
        <begin position="664"/>
        <end position="676"/>
    </location>
</feature>
<sequence>MSTLSPRHESSSRNWWALAKSSSNPSFHSDKSSSRDKKKFNTIASAIGLSKSKKHPSLTIQSPPPAILSVKSHSSPLTRPQSPPNQHQPKRPPSKSVSSTSDSIEPRTPSDPRDSGSQRHSLLTLSDTDPFAARNISLASPSESSRLSAYSGSSIPDYHVQPKKSDAQPPIDRHSYASSSPQSYLHPAEDISLPNGPSWISELPNYSSLKSDENPTIDDRVWDQLYDPASMDILIKSSSSTTLTDHNRLSYPDRENFSSSRPPVRARGMTVGIVAQRSKFLHDERELKPPSPKVNPPPTSFNHRDPTSPSPRVIVRQPSLQRMGLPVTAPPSQKLPPPPLANDQLEDRPATPRRTRRDSVSSIFSSLSRDTGMHNQHYIPRSKTRDGTSLTSEERADSSMMLKRAVSQQSLKGTITPSKTDTSVEKVPKKQRSFHQIRVPVPPMPTPLRHTSTSTHEGPQVTESKRDSLSNSNNPPNPVRKRLFSGSSMRRPSTSQFTVPEDDTRSVFSIPIETDYVSRASRKSTGPAQQSIQVSSFWDEVDPPSSPQPSLMDYTPMQIMSPAEMLKLEASVQESMEVTRSRGLSIASASSTFTSESEHTPSIMSVTSQSLGISLTSNPPGPSRSHSMLVPRNEDSISCTSVRPSTSQGSPMVGLKSCNDCSTNEPSPNPSEVVSLSPPPRPRRKTHHPPLVDHSRQINDFPTMVSLPPPPRSRSKSLRSNASASLKSTPTAMTTPPVMSMTRKSIVKKPSFLHIDDDQVDHTRATKAPEPQLRASIIFKHEDSFLDFARDSLDTLQSDE</sequence>
<feature type="compositionally biased region" description="Basic and acidic residues" evidence="1">
    <location>
        <begin position="104"/>
        <end position="117"/>
    </location>
</feature>
<feature type="compositionally biased region" description="Polar residues" evidence="1">
    <location>
        <begin position="485"/>
        <end position="498"/>
    </location>
</feature>
<dbReference type="GeneID" id="66069926"/>
<feature type="compositionally biased region" description="Polar residues" evidence="1">
    <location>
        <begin position="71"/>
        <end position="87"/>
    </location>
</feature>
<protein>
    <submittedName>
        <fullName evidence="2">Uncharacterized protein</fullName>
    </submittedName>
</protein>